<comment type="caution">
    <text evidence="4">The sequence shown here is derived from an EMBL/GenBank/DDBJ whole genome shotgun (WGS) entry which is preliminary data.</text>
</comment>
<dbReference type="EMBL" id="CAADFC020000004">
    <property type="protein sequence ID" value="VIO65719.1"/>
    <property type="molecule type" value="Genomic_DNA"/>
</dbReference>
<dbReference type="SUPFAM" id="SSF55073">
    <property type="entry name" value="Nucleotide cyclase"/>
    <property type="match status" value="1"/>
</dbReference>
<keyword evidence="4" id="KW-0456">Lyase</keyword>
<evidence type="ECO:0000256" key="1">
    <source>
        <dbReference type="PROSITE-ProRule" id="PRU00169"/>
    </source>
</evidence>
<proteinExistence type="predicted"/>
<dbReference type="Gene3D" id="3.30.70.1230">
    <property type="entry name" value="Nucleotide cyclase"/>
    <property type="match status" value="1"/>
</dbReference>
<dbReference type="AlphaFoldDB" id="A0A508ST71"/>
<name>A0A508ST71_9BRAD</name>
<dbReference type="Pfam" id="PF00072">
    <property type="entry name" value="Response_reg"/>
    <property type="match status" value="1"/>
</dbReference>
<dbReference type="Pfam" id="PF00211">
    <property type="entry name" value="Guanylate_cyc"/>
    <property type="match status" value="1"/>
</dbReference>
<dbReference type="InterPro" id="IPR011006">
    <property type="entry name" value="CheY-like_superfamily"/>
</dbReference>
<protein>
    <submittedName>
        <fullName evidence="4">Adenylate cyclase 1</fullName>
        <ecNumber evidence="4">4.6.1.1</ecNumber>
    </submittedName>
</protein>
<keyword evidence="5" id="KW-1185">Reference proteome</keyword>
<dbReference type="EC" id="4.6.1.1" evidence="4"/>
<dbReference type="GO" id="GO:0000160">
    <property type="term" value="P:phosphorelay signal transduction system"/>
    <property type="evidence" value="ECO:0007669"/>
    <property type="project" value="InterPro"/>
</dbReference>
<sequence length="416" mass="45363">MTSTVLVVDDEPDLEALVLQRFRRQIRDRRIDFVFARDGVEALQSIERHPHVDLVVLDINMPRMDGLSLLARLQEREDKKSAIIVSAYGDMSNIRTAMNRGAFDFLTKPIDFADLEATILKTLGHIEVLREARRRQAEAERAHASLSRYFSPELAKRLAAGDDGDEMQVRWRDVAVIFTDITGFTSLVESAEAEVLAELLNEYVGGLTDVVFAHDGTVAKVIGDAIQVLFNAPGDQADYATRAIACAQALDLWAEAFRARWKDKGVDFGVTRIGVHAGPALVGNFGGDRFFDYTAYGDTINIAARLEAANKVLGTRICVSDTVASTAGKFRGRPVGDLVLRGRSEPLRAHEPLSPAAFDGAAAAQYASAFAKLESGDIAAMPAFAALVGIHADDPLASYHLRRLLNGAKGARVQLE</sequence>
<dbReference type="CDD" id="cd07302">
    <property type="entry name" value="CHD"/>
    <property type="match status" value="1"/>
</dbReference>
<dbReference type="PANTHER" id="PTHR43081:SF20">
    <property type="entry name" value="TWO-COMPONENT RESPONSE REGULATOR"/>
    <property type="match status" value="1"/>
</dbReference>
<dbReference type="SUPFAM" id="SSF52172">
    <property type="entry name" value="CheY-like"/>
    <property type="match status" value="1"/>
</dbReference>
<dbReference type="PROSITE" id="PS50110">
    <property type="entry name" value="RESPONSE_REGULATORY"/>
    <property type="match status" value="1"/>
</dbReference>
<evidence type="ECO:0000313" key="4">
    <source>
        <dbReference type="EMBL" id="VIO65719.1"/>
    </source>
</evidence>
<dbReference type="RefSeq" id="WP_139857547.1">
    <property type="nucleotide sequence ID" value="NZ_CAADFC020000004.1"/>
</dbReference>
<dbReference type="InterPro" id="IPR029787">
    <property type="entry name" value="Nucleotide_cyclase"/>
</dbReference>
<feature type="domain" description="Response regulatory" evidence="2">
    <location>
        <begin position="4"/>
        <end position="123"/>
    </location>
</feature>
<organism evidence="4 5">
    <name type="scientific">Bradyrhizobium ivorense</name>
    <dbReference type="NCBI Taxonomy" id="2511166"/>
    <lineage>
        <taxon>Bacteria</taxon>
        <taxon>Pseudomonadati</taxon>
        <taxon>Pseudomonadota</taxon>
        <taxon>Alphaproteobacteria</taxon>
        <taxon>Hyphomicrobiales</taxon>
        <taxon>Nitrobacteraceae</taxon>
        <taxon>Bradyrhizobium</taxon>
    </lineage>
</organism>
<gene>
    <name evidence="4" type="primary">cyaA_5</name>
    <name evidence="4" type="ORF">CI1B_08260</name>
</gene>
<dbReference type="OrthoDB" id="9789782at2"/>
<dbReference type="PANTHER" id="PTHR43081">
    <property type="entry name" value="ADENYLATE CYCLASE, TERMINAL-DIFFERENTIATION SPECIFIC-RELATED"/>
    <property type="match status" value="1"/>
</dbReference>
<feature type="domain" description="Guanylate cyclase" evidence="3">
    <location>
        <begin position="175"/>
        <end position="307"/>
    </location>
</feature>
<dbReference type="Gene3D" id="3.40.50.2300">
    <property type="match status" value="1"/>
</dbReference>
<dbReference type="SMART" id="SM00044">
    <property type="entry name" value="CYCc"/>
    <property type="match status" value="1"/>
</dbReference>
<dbReference type="SMART" id="SM00448">
    <property type="entry name" value="REC"/>
    <property type="match status" value="1"/>
</dbReference>
<dbReference type="PROSITE" id="PS50125">
    <property type="entry name" value="GUANYLATE_CYCLASE_2"/>
    <property type="match status" value="1"/>
</dbReference>
<feature type="modified residue" description="4-aspartylphosphate" evidence="1">
    <location>
        <position position="58"/>
    </location>
</feature>
<evidence type="ECO:0000313" key="5">
    <source>
        <dbReference type="Proteomes" id="UP000328092"/>
    </source>
</evidence>
<dbReference type="Proteomes" id="UP000328092">
    <property type="component" value="Unassembled WGS sequence"/>
</dbReference>
<keyword evidence="1" id="KW-0597">Phosphoprotein</keyword>
<dbReference type="InterPro" id="IPR001054">
    <property type="entry name" value="A/G_cyclase"/>
</dbReference>
<accession>A0A508ST71</accession>
<evidence type="ECO:0000259" key="2">
    <source>
        <dbReference type="PROSITE" id="PS50110"/>
    </source>
</evidence>
<dbReference type="InterPro" id="IPR001789">
    <property type="entry name" value="Sig_transdc_resp-reg_receiver"/>
</dbReference>
<reference evidence="4" key="1">
    <citation type="submission" date="2019-02" db="EMBL/GenBank/DDBJ databases">
        <authorList>
            <person name="Pothier F.J."/>
        </authorList>
    </citation>
    <scope>NUCLEOTIDE SEQUENCE</scope>
    <source>
        <strain evidence="4">CI-1B</strain>
    </source>
</reference>
<dbReference type="InterPro" id="IPR050697">
    <property type="entry name" value="Adenylyl/Guanylyl_Cyclase_3/4"/>
</dbReference>
<evidence type="ECO:0000259" key="3">
    <source>
        <dbReference type="PROSITE" id="PS50125"/>
    </source>
</evidence>
<dbReference type="GO" id="GO:0004016">
    <property type="term" value="F:adenylate cyclase activity"/>
    <property type="evidence" value="ECO:0007669"/>
    <property type="project" value="UniProtKB-EC"/>
</dbReference>
<dbReference type="GO" id="GO:0006171">
    <property type="term" value="P:cAMP biosynthetic process"/>
    <property type="evidence" value="ECO:0007669"/>
    <property type="project" value="TreeGrafter"/>
</dbReference>